<dbReference type="InterPro" id="IPR001611">
    <property type="entry name" value="Leu-rich_rpt"/>
</dbReference>
<dbReference type="AlphaFoldDB" id="A0A8S2YP37"/>
<evidence type="ECO:0000313" key="2">
    <source>
        <dbReference type="Proteomes" id="UP000681720"/>
    </source>
</evidence>
<dbReference type="PANTHER" id="PTHR24114">
    <property type="entry name" value="LEUCINE RICH REPEAT FAMILY PROTEIN"/>
    <property type="match status" value="1"/>
</dbReference>
<proteinExistence type="predicted"/>
<organism evidence="1 2">
    <name type="scientific">Rotaria magnacalcarata</name>
    <dbReference type="NCBI Taxonomy" id="392030"/>
    <lineage>
        <taxon>Eukaryota</taxon>
        <taxon>Metazoa</taxon>
        <taxon>Spiralia</taxon>
        <taxon>Gnathifera</taxon>
        <taxon>Rotifera</taxon>
        <taxon>Eurotatoria</taxon>
        <taxon>Bdelloidea</taxon>
        <taxon>Philodinida</taxon>
        <taxon>Philodinidae</taxon>
        <taxon>Rotaria</taxon>
    </lineage>
</organism>
<sequence length="81" mass="8932">NNFTNGGIKILADALKTNSTISDLDLSENNLTSECVKILADALKYNTTLKILDLSRNENIQDDGIEYLSQVLLDDNRTLSS</sequence>
<dbReference type="Gene3D" id="3.80.10.10">
    <property type="entry name" value="Ribonuclease Inhibitor"/>
    <property type="match status" value="1"/>
</dbReference>
<protein>
    <submittedName>
        <fullName evidence="1">Uncharacterized protein</fullName>
    </submittedName>
</protein>
<reference evidence="1" key="1">
    <citation type="submission" date="2021-02" db="EMBL/GenBank/DDBJ databases">
        <authorList>
            <person name="Nowell W R."/>
        </authorList>
    </citation>
    <scope>NUCLEOTIDE SEQUENCE</scope>
</reference>
<dbReference type="EMBL" id="CAJOBJ010096772">
    <property type="protein sequence ID" value="CAF4568471.1"/>
    <property type="molecule type" value="Genomic_DNA"/>
</dbReference>
<dbReference type="InterPro" id="IPR052394">
    <property type="entry name" value="LRR-containing"/>
</dbReference>
<comment type="caution">
    <text evidence="1">The sequence shown here is derived from an EMBL/GenBank/DDBJ whole genome shotgun (WGS) entry which is preliminary data.</text>
</comment>
<dbReference type="SUPFAM" id="SSF52047">
    <property type="entry name" value="RNI-like"/>
    <property type="match status" value="1"/>
</dbReference>
<evidence type="ECO:0000313" key="1">
    <source>
        <dbReference type="EMBL" id="CAF4568471.1"/>
    </source>
</evidence>
<gene>
    <name evidence="1" type="ORF">GIL414_LOCUS37560</name>
</gene>
<dbReference type="Pfam" id="PF13516">
    <property type="entry name" value="LRR_6"/>
    <property type="match status" value="2"/>
</dbReference>
<dbReference type="InterPro" id="IPR032675">
    <property type="entry name" value="LRR_dom_sf"/>
</dbReference>
<accession>A0A8S2YP37</accession>
<dbReference type="Proteomes" id="UP000681720">
    <property type="component" value="Unassembled WGS sequence"/>
</dbReference>
<name>A0A8S2YP37_9BILA</name>
<feature type="non-terminal residue" evidence="1">
    <location>
        <position position="81"/>
    </location>
</feature>
<dbReference type="SMART" id="SM00368">
    <property type="entry name" value="LRR_RI"/>
    <property type="match status" value="2"/>
</dbReference>
<feature type="non-terminal residue" evidence="1">
    <location>
        <position position="1"/>
    </location>
</feature>
<dbReference type="PANTHER" id="PTHR24114:SF2">
    <property type="entry name" value="F-BOX DOMAIN-CONTAINING PROTEIN-RELATED"/>
    <property type="match status" value="1"/>
</dbReference>